<feature type="domain" description="DCD" evidence="2">
    <location>
        <begin position="219"/>
        <end position="346"/>
    </location>
</feature>
<dbReference type="Proteomes" id="UP001374584">
    <property type="component" value="Unassembled WGS sequence"/>
</dbReference>
<feature type="compositionally biased region" description="Basic and acidic residues" evidence="1">
    <location>
        <begin position="97"/>
        <end position="108"/>
    </location>
</feature>
<evidence type="ECO:0000313" key="4">
    <source>
        <dbReference type="Proteomes" id="UP001374584"/>
    </source>
</evidence>
<dbReference type="Pfam" id="PF10539">
    <property type="entry name" value="Dev_Cell_Death"/>
    <property type="match status" value="1"/>
</dbReference>
<comment type="caution">
    <text evidence="3">The sequence shown here is derived from an EMBL/GenBank/DDBJ whole genome shotgun (WGS) entry which is preliminary data.</text>
</comment>
<dbReference type="EMBL" id="JAYMYR010000010">
    <property type="protein sequence ID" value="KAK7334568.1"/>
    <property type="molecule type" value="Genomic_DNA"/>
</dbReference>
<dbReference type="PANTHER" id="PTHR46444:SF3">
    <property type="entry name" value="DCD (DEVELOPMENT AND CELL DEATH) DOMAIN PROTEIN"/>
    <property type="match status" value="1"/>
</dbReference>
<sequence>MELVGREQDISGFWRRPTLIARSCETSKVATTVREQTWSEGTIYLCNMGQNRKNKNPKEGASNPQSSEKGKETNPAEGSSKPEQNNKNTPRSLKAKSKIDKKIKDAKLKAMINKGSQQIGEKRRLRKNKKVMGNSDELPKDKREENGRNNEKAGQHRSIINERSPIEKSHRAEKNKIIKVDKSEQKQKNTGSDQGAGSRINKNNHSGADNTNSSEKQREKLAGFIFMCSGKTKPDCFHYRVMGVSAIKKDIVLSIKPGTKLFLYDFDLRLLYGIYKASSSGGMKLEPRAFGGSFPAQVRFNVVSDCFPLPESIFKKAIKENYNDKHKFKTELTARQVRKLTELFRPVDVHSGLQPVRSPPNATFRDRRTLDDVRGSWSHLRREGDPLIERQEGIPPDLFLTEKSYRAYGLQGDRRNVIPPYQVNPTVDPYERDYERDHRHHVDPLYSTIAPSHRESLHVNHRHLNESEHQTYLHGGISEHADDPYDPYHYGASPRDPYFPPREEISSGSYLAGGRTLIQSESLQRREAVQDRLYSTYSAADALSEYNRMQHYQDSLEATAVPVSSRYSFAGPSYSLR</sequence>
<proteinExistence type="predicted"/>
<dbReference type="InterPro" id="IPR013989">
    <property type="entry name" value="Dev_and_cell_death_domain"/>
</dbReference>
<feature type="compositionally biased region" description="Basic and acidic residues" evidence="1">
    <location>
        <begin position="164"/>
        <end position="187"/>
    </location>
</feature>
<organism evidence="3 4">
    <name type="scientific">Phaseolus coccineus</name>
    <name type="common">Scarlet runner bean</name>
    <name type="synonym">Phaseolus multiflorus</name>
    <dbReference type="NCBI Taxonomy" id="3886"/>
    <lineage>
        <taxon>Eukaryota</taxon>
        <taxon>Viridiplantae</taxon>
        <taxon>Streptophyta</taxon>
        <taxon>Embryophyta</taxon>
        <taxon>Tracheophyta</taxon>
        <taxon>Spermatophyta</taxon>
        <taxon>Magnoliopsida</taxon>
        <taxon>eudicotyledons</taxon>
        <taxon>Gunneridae</taxon>
        <taxon>Pentapetalae</taxon>
        <taxon>rosids</taxon>
        <taxon>fabids</taxon>
        <taxon>Fabales</taxon>
        <taxon>Fabaceae</taxon>
        <taxon>Papilionoideae</taxon>
        <taxon>50 kb inversion clade</taxon>
        <taxon>NPAAA clade</taxon>
        <taxon>indigoferoid/millettioid clade</taxon>
        <taxon>Phaseoleae</taxon>
        <taxon>Phaseolus</taxon>
    </lineage>
</organism>
<feature type="compositionally biased region" description="Polar residues" evidence="1">
    <location>
        <begin position="188"/>
        <end position="214"/>
    </location>
</feature>
<evidence type="ECO:0000256" key="1">
    <source>
        <dbReference type="SAM" id="MobiDB-lite"/>
    </source>
</evidence>
<evidence type="ECO:0000259" key="2">
    <source>
        <dbReference type="PROSITE" id="PS51222"/>
    </source>
</evidence>
<feature type="compositionally biased region" description="Polar residues" evidence="1">
    <location>
        <begin position="81"/>
        <end position="91"/>
    </location>
</feature>
<dbReference type="SMART" id="SM00767">
    <property type="entry name" value="DCD"/>
    <property type="match status" value="1"/>
</dbReference>
<dbReference type="AlphaFoldDB" id="A0AAN9LJJ0"/>
<reference evidence="3 4" key="1">
    <citation type="submission" date="2024-01" db="EMBL/GenBank/DDBJ databases">
        <title>The genomes of 5 underutilized Papilionoideae crops provide insights into root nodulation and disease resistanc.</title>
        <authorList>
            <person name="Jiang F."/>
        </authorList>
    </citation>
    <scope>NUCLEOTIDE SEQUENCE [LARGE SCALE GENOMIC DNA]</scope>
    <source>
        <strain evidence="3">JINMINGXINNONG_FW02</strain>
        <tissue evidence="3">Leaves</tissue>
    </source>
</reference>
<evidence type="ECO:0000313" key="3">
    <source>
        <dbReference type="EMBL" id="KAK7334568.1"/>
    </source>
</evidence>
<dbReference type="PANTHER" id="PTHR46444">
    <property type="entry name" value="DCD (DEVELOPMENT AND CELL DEATH) DOMAIN PROTEIN-RELATED"/>
    <property type="match status" value="1"/>
</dbReference>
<feature type="region of interest" description="Disordered" evidence="1">
    <location>
        <begin position="49"/>
        <end position="215"/>
    </location>
</feature>
<name>A0AAN9LJJ0_PHACN</name>
<dbReference type="PROSITE" id="PS51222">
    <property type="entry name" value="DCD"/>
    <property type="match status" value="1"/>
</dbReference>
<accession>A0AAN9LJJ0</accession>
<gene>
    <name evidence="3" type="ORF">VNO80_26328</name>
</gene>
<protein>
    <recommendedName>
        <fullName evidence="2">DCD domain-containing protein</fullName>
    </recommendedName>
</protein>
<keyword evidence="4" id="KW-1185">Reference proteome</keyword>
<feature type="compositionally biased region" description="Basic and acidic residues" evidence="1">
    <location>
        <begin position="137"/>
        <end position="154"/>
    </location>
</feature>